<dbReference type="Proteomes" id="UP001152622">
    <property type="component" value="Chromosome 9"/>
</dbReference>
<sequence length="93" mass="10543">MRIMQYDESHTVCKEFISDADELPSLRFDLLRFRKINTSIPTTVNADVTKTKSNPGTKTEMDTLLGSRYEFERVPASAVKVLFLDVDVGEILS</sequence>
<dbReference type="AlphaFoldDB" id="A0A9Q1IR24"/>
<evidence type="ECO:0000313" key="2">
    <source>
        <dbReference type="Proteomes" id="UP001152622"/>
    </source>
</evidence>
<gene>
    <name evidence="1" type="ORF">SKAU_G00252210</name>
</gene>
<keyword evidence="2" id="KW-1185">Reference proteome</keyword>
<accession>A0A9Q1IR24</accession>
<organism evidence="1 2">
    <name type="scientific">Synaphobranchus kaupii</name>
    <name type="common">Kaup's arrowtooth eel</name>
    <dbReference type="NCBI Taxonomy" id="118154"/>
    <lineage>
        <taxon>Eukaryota</taxon>
        <taxon>Metazoa</taxon>
        <taxon>Chordata</taxon>
        <taxon>Craniata</taxon>
        <taxon>Vertebrata</taxon>
        <taxon>Euteleostomi</taxon>
        <taxon>Actinopterygii</taxon>
        <taxon>Neopterygii</taxon>
        <taxon>Teleostei</taxon>
        <taxon>Anguilliformes</taxon>
        <taxon>Synaphobranchidae</taxon>
        <taxon>Synaphobranchus</taxon>
    </lineage>
</organism>
<proteinExistence type="predicted"/>
<protein>
    <submittedName>
        <fullName evidence="1">Uncharacterized protein</fullName>
    </submittedName>
</protein>
<name>A0A9Q1IR24_SYNKA</name>
<evidence type="ECO:0000313" key="1">
    <source>
        <dbReference type="EMBL" id="KAJ8350091.1"/>
    </source>
</evidence>
<reference evidence="1" key="1">
    <citation type="journal article" date="2023" name="Science">
        <title>Genome structures resolve the early diversification of teleost fishes.</title>
        <authorList>
            <person name="Parey E."/>
            <person name="Louis A."/>
            <person name="Montfort J."/>
            <person name="Bouchez O."/>
            <person name="Roques C."/>
            <person name="Iampietro C."/>
            <person name="Lluch J."/>
            <person name="Castinel A."/>
            <person name="Donnadieu C."/>
            <person name="Desvignes T."/>
            <person name="Floi Bucao C."/>
            <person name="Jouanno E."/>
            <person name="Wen M."/>
            <person name="Mejri S."/>
            <person name="Dirks R."/>
            <person name="Jansen H."/>
            <person name="Henkel C."/>
            <person name="Chen W.J."/>
            <person name="Zahm M."/>
            <person name="Cabau C."/>
            <person name="Klopp C."/>
            <person name="Thompson A.W."/>
            <person name="Robinson-Rechavi M."/>
            <person name="Braasch I."/>
            <person name="Lecointre G."/>
            <person name="Bobe J."/>
            <person name="Postlethwait J.H."/>
            <person name="Berthelot C."/>
            <person name="Roest Crollius H."/>
            <person name="Guiguen Y."/>
        </authorList>
    </citation>
    <scope>NUCLEOTIDE SEQUENCE</scope>
    <source>
        <strain evidence="1">WJC10195</strain>
    </source>
</reference>
<comment type="caution">
    <text evidence="1">The sequence shown here is derived from an EMBL/GenBank/DDBJ whole genome shotgun (WGS) entry which is preliminary data.</text>
</comment>
<dbReference type="EMBL" id="JAINUF010000009">
    <property type="protein sequence ID" value="KAJ8350091.1"/>
    <property type="molecule type" value="Genomic_DNA"/>
</dbReference>